<dbReference type="EC" id="6.3.3.2" evidence="5"/>
<evidence type="ECO:0000256" key="4">
    <source>
        <dbReference type="PIRSR" id="PIRSR006806-1"/>
    </source>
</evidence>
<evidence type="ECO:0000313" key="7">
    <source>
        <dbReference type="Proteomes" id="UP000460221"/>
    </source>
</evidence>
<dbReference type="InterPro" id="IPR037171">
    <property type="entry name" value="NagB/RpiA_transferase-like"/>
</dbReference>
<feature type="binding site" evidence="4">
    <location>
        <position position="57"/>
    </location>
    <ligand>
        <name>substrate</name>
    </ligand>
</feature>
<evidence type="ECO:0000313" key="6">
    <source>
        <dbReference type="EMBL" id="MTD12587.1"/>
    </source>
</evidence>
<feature type="binding site" evidence="4">
    <location>
        <begin position="133"/>
        <end position="141"/>
    </location>
    <ligand>
        <name>ATP</name>
        <dbReference type="ChEBI" id="CHEBI:30616"/>
    </ligand>
</feature>
<comment type="catalytic activity">
    <reaction evidence="5">
        <text>(6S)-5-formyl-5,6,7,8-tetrahydrofolate + ATP = (6R)-5,10-methenyltetrahydrofolate + ADP + phosphate</text>
        <dbReference type="Rhea" id="RHEA:10488"/>
        <dbReference type="ChEBI" id="CHEBI:30616"/>
        <dbReference type="ChEBI" id="CHEBI:43474"/>
        <dbReference type="ChEBI" id="CHEBI:57455"/>
        <dbReference type="ChEBI" id="CHEBI:57457"/>
        <dbReference type="ChEBI" id="CHEBI:456216"/>
        <dbReference type="EC" id="6.3.3.2"/>
    </reaction>
</comment>
<dbReference type="NCBIfam" id="TIGR02727">
    <property type="entry name" value="MTHFS_bact"/>
    <property type="match status" value="1"/>
</dbReference>
<comment type="similarity">
    <text evidence="1 5">Belongs to the 5-formyltetrahydrofolate cyclo-ligase family.</text>
</comment>
<dbReference type="GO" id="GO:0046872">
    <property type="term" value="F:metal ion binding"/>
    <property type="evidence" value="ECO:0007669"/>
    <property type="project" value="UniProtKB-KW"/>
</dbReference>
<comment type="caution">
    <text evidence="6">The sequence shown here is derived from an EMBL/GenBank/DDBJ whole genome shotgun (WGS) entry which is preliminary data.</text>
</comment>
<feature type="binding site" evidence="4">
    <location>
        <begin position="9"/>
        <end position="13"/>
    </location>
    <ligand>
        <name>ATP</name>
        <dbReference type="ChEBI" id="CHEBI:30616"/>
    </ligand>
</feature>
<dbReference type="InterPro" id="IPR002698">
    <property type="entry name" value="FTHF_cligase"/>
</dbReference>
<comment type="cofactor">
    <cofactor evidence="5">
        <name>Mg(2+)</name>
        <dbReference type="ChEBI" id="CHEBI:18420"/>
    </cofactor>
</comment>
<keyword evidence="6" id="KW-0436">Ligase</keyword>
<dbReference type="PIRSF" id="PIRSF006806">
    <property type="entry name" value="FTHF_cligase"/>
    <property type="match status" value="1"/>
</dbReference>
<organism evidence="6 7">
    <name type="scientific">Nakamurella alba</name>
    <dbReference type="NCBI Taxonomy" id="2665158"/>
    <lineage>
        <taxon>Bacteria</taxon>
        <taxon>Bacillati</taxon>
        <taxon>Actinomycetota</taxon>
        <taxon>Actinomycetes</taxon>
        <taxon>Nakamurellales</taxon>
        <taxon>Nakamurellaceae</taxon>
        <taxon>Nakamurella</taxon>
    </lineage>
</organism>
<keyword evidence="2 4" id="KW-0547">Nucleotide-binding</keyword>
<keyword evidence="5" id="KW-0479">Metal-binding</keyword>
<evidence type="ECO:0000256" key="2">
    <source>
        <dbReference type="ARBA" id="ARBA00022741"/>
    </source>
</evidence>
<dbReference type="Gene3D" id="3.40.50.10420">
    <property type="entry name" value="NagB/RpiA/CoA transferase-like"/>
    <property type="match status" value="1"/>
</dbReference>
<dbReference type="GO" id="GO:0009396">
    <property type="term" value="P:folic acid-containing compound biosynthetic process"/>
    <property type="evidence" value="ECO:0007669"/>
    <property type="project" value="TreeGrafter"/>
</dbReference>
<protein>
    <recommendedName>
        <fullName evidence="5">5-formyltetrahydrofolate cyclo-ligase</fullName>
        <ecNumber evidence="5">6.3.3.2</ecNumber>
    </recommendedName>
</protein>
<keyword evidence="7" id="KW-1185">Reference proteome</keyword>
<dbReference type="GO" id="GO:0005524">
    <property type="term" value="F:ATP binding"/>
    <property type="evidence" value="ECO:0007669"/>
    <property type="project" value="UniProtKB-KW"/>
</dbReference>
<gene>
    <name evidence="6" type="ORF">GIS00_01335</name>
</gene>
<reference evidence="6 7" key="1">
    <citation type="submission" date="2019-11" db="EMBL/GenBank/DDBJ databases">
        <authorList>
            <person name="Jiang L.-Q."/>
        </authorList>
    </citation>
    <scope>NUCLEOTIDE SEQUENCE [LARGE SCALE GENOMIC DNA]</scope>
    <source>
        <strain evidence="6 7">YIM 132087</strain>
    </source>
</reference>
<dbReference type="PANTHER" id="PTHR23407:SF1">
    <property type="entry name" value="5-FORMYLTETRAHYDROFOLATE CYCLO-LIGASE"/>
    <property type="match status" value="1"/>
</dbReference>
<name>A0A7K1FEQ3_9ACTN</name>
<keyword evidence="3 4" id="KW-0067">ATP-binding</keyword>
<dbReference type="GO" id="GO:0030272">
    <property type="term" value="F:5-formyltetrahydrofolate cyclo-ligase activity"/>
    <property type="evidence" value="ECO:0007669"/>
    <property type="project" value="UniProtKB-EC"/>
</dbReference>
<dbReference type="Pfam" id="PF01812">
    <property type="entry name" value="5-FTHF_cyc-lig"/>
    <property type="match status" value="1"/>
</dbReference>
<dbReference type="SUPFAM" id="SSF100950">
    <property type="entry name" value="NagB/RpiA/CoA transferase-like"/>
    <property type="match status" value="1"/>
</dbReference>
<evidence type="ECO:0000256" key="3">
    <source>
        <dbReference type="ARBA" id="ARBA00022840"/>
    </source>
</evidence>
<evidence type="ECO:0000256" key="1">
    <source>
        <dbReference type="ARBA" id="ARBA00010638"/>
    </source>
</evidence>
<dbReference type="RefSeq" id="WP_154766627.1">
    <property type="nucleotide sequence ID" value="NZ_WLYK01000001.1"/>
</dbReference>
<dbReference type="GO" id="GO:0035999">
    <property type="term" value="P:tetrahydrofolate interconversion"/>
    <property type="evidence" value="ECO:0007669"/>
    <property type="project" value="TreeGrafter"/>
</dbReference>
<dbReference type="PANTHER" id="PTHR23407">
    <property type="entry name" value="ATPASE INHIBITOR/5-FORMYLTETRAHYDROFOLATE CYCLO-LIGASE"/>
    <property type="match status" value="1"/>
</dbReference>
<accession>A0A7K1FEQ3</accession>
<dbReference type="Proteomes" id="UP000460221">
    <property type="component" value="Unassembled WGS sequence"/>
</dbReference>
<dbReference type="EMBL" id="WLYK01000001">
    <property type="protein sequence ID" value="MTD12587.1"/>
    <property type="molecule type" value="Genomic_DNA"/>
</dbReference>
<proteinExistence type="inferred from homology"/>
<sequence>MHNPVPGGKQWWRARVGAARKGMDLEDRARARARNRDHVAGELSDGTVCAFHPLPSEPLDAGVLDDLHGASTTVLVPVTGKDAPLDWVRYPVPTVPGSFGIEHPQGSLLGPAAIAGADVVLVPAFAIDHSGRRLGRGGGHYDRSLALLEAATRIVAVLYDDEFVDRLPDEPHDIRVHGIVRPSTGLTWL</sequence>
<dbReference type="AlphaFoldDB" id="A0A7K1FEQ3"/>
<keyword evidence="5" id="KW-0460">Magnesium</keyword>
<dbReference type="InterPro" id="IPR024185">
    <property type="entry name" value="FTHF_cligase-like_sf"/>
</dbReference>
<evidence type="ECO:0000256" key="5">
    <source>
        <dbReference type="RuleBase" id="RU361279"/>
    </source>
</evidence>